<dbReference type="AlphaFoldDB" id="A0A3N9XPV3"/>
<gene>
    <name evidence="2" type="ORF">DDE19_21400</name>
</gene>
<feature type="compositionally biased region" description="Polar residues" evidence="1">
    <location>
        <begin position="664"/>
        <end position="675"/>
    </location>
</feature>
<sequence>MAYQEVIDNPGIADARLALAWAHESGRLGPTSRKFSNMTQATLNVFAGSHGLPPNYYTLDRVGREYFLESHPRLAPNGADPRSAAAQRIQLPAGWGRLYAQAAYQTVIDLPTIADTRLALAWAHETGRLSGRNSGIDKLGPAVLNDFAAAHGLPRDSYTLVYDGRGSVYSAKSYLLQSHPDRFPNGADPNLVAPNRINPPDDWGRTYQALAYQEVIDDPGIADARLALAWARETGRLPDSGRIDRLSQEMVADFAAAHGLPPGAYTLTYDGRGSVDATKSYLLQAHPEHFPNGADWQYTAAEKIPLPVGWGRLHTPMAYQEVIDNPGIADARLALAWARETGRLLGDHSPGLERLSQAVLSDFSAAHGLPNDYYTLTYASHEYFLESHPERSPYGANMTQAAAQKIDLPDWWGRLHTPMAYQEVIDNPGIADARLALTWAHETGRLAASTGVRGMSPSVLNDFAASHGLPAGSYTLARNGRGYSLQAHPDRFPYGADQGLAAPSRIGLPANWGPNPPNDVQRYDQAIDPPDNRSPTPNRSALPYSEPSGQYADYPPPQGDLAQNPYAFASAADFYDAGSRATETTMMASGTNPYVAEASSMPPLSQPYSSGYDMSAPYGVNQPTTYVSQNTGYSGSSGQQAAISYTTEQMGSMSITSDSWQANMAGLQSSLAPSNRQDEYSFDEPRQPTPEQGRRKYRRRR</sequence>
<dbReference type="Proteomes" id="UP000278981">
    <property type="component" value="Unassembled WGS sequence"/>
</dbReference>
<dbReference type="EMBL" id="QDGB01000287">
    <property type="protein sequence ID" value="RQX14994.1"/>
    <property type="molecule type" value="Genomic_DNA"/>
</dbReference>
<proteinExistence type="predicted"/>
<feature type="compositionally biased region" description="Basic and acidic residues" evidence="1">
    <location>
        <begin position="676"/>
        <end position="686"/>
    </location>
</feature>
<feature type="region of interest" description="Disordered" evidence="1">
    <location>
        <begin position="664"/>
        <end position="701"/>
    </location>
</feature>
<evidence type="ECO:0000256" key="1">
    <source>
        <dbReference type="SAM" id="MobiDB-lite"/>
    </source>
</evidence>
<accession>A0A3N9XPV3</accession>
<evidence type="ECO:0000313" key="2">
    <source>
        <dbReference type="EMBL" id="RQX14994.1"/>
    </source>
</evidence>
<dbReference type="RefSeq" id="WP_124821104.1">
    <property type="nucleotide sequence ID" value="NZ_QDGB01000287.1"/>
</dbReference>
<feature type="region of interest" description="Disordered" evidence="1">
    <location>
        <begin position="505"/>
        <end position="563"/>
    </location>
</feature>
<reference evidence="2 3" key="1">
    <citation type="submission" date="2018-04" db="EMBL/GenBank/DDBJ databases">
        <title>Micromonosporas from Atacama Desert.</title>
        <authorList>
            <person name="Carro L."/>
            <person name="Klenk H.-P."/>
            <person name="Goodfellow M."/>
        </authorList>
    </citation>
    <scope>NUCLEOTIDE SEQUENCE [LARGE SCALE GENOMIC DNA]</scope>
    <source>
        <strain evidence="2 3">LB19</strain>
    </source>
</reference>
<protein>
    <submittedName>
        <fullName evidence="2">Uncharacterized protein</fullName>
    </submittedName>
</protein>
<evidence type="ECO:0000313" key="3">
    <source>
        <dbReference type="Proteomes" id="UP000278981"/>
    </source>
</evidence>
<organism evidence="2 3">
    <name type="scientific">Micromonospora ureilytica</name>
    <dbReference type="NCBI Taxonomy" id="709868"/>
    <lineage>
        <taxon>Bacteria</taxon>
        <taxon>Bacillati</taxon>
        <taxon>Actinomycetota</taxon>
        <taxon>Actinomycetes</taxon>
        <taxon>Micromonosporales</taxon>
        <taxon>Micromonosporaceae</taxon>
        <taxon>Micromonospora</taxon>
    </lineage>
</organism>
<name>A0A3N9XPV3_9ACTN</name>
<comment type="caution">
    <text evidence="2">The sequence shown here is derived from an EMBL/GenBank/DDBJ whole genome shotgun (WGS) entry which is preliminary data.</text>
</comment>